<organism evidence="9 10">
    <name type="scientific">Penstemon davidsonii</name>
    <dbReference type="NCBI Taxonomy" id="160366"/>
    <lineage>
        <taxon>Eukaryota</taxon>
        <taxon>Viridiplantae</taxon>
        <taxon>Streptophyta</taxon>
        <taxon>Embryophyta</taxon>
        <taxon>Tracheophyta</taxon>
        <taxon>Spermatophyta</taxon>
        <taxon>Magnoliopsida</taxon>
        <taxon>eudicotyledons</taxon>
        <taxon>Gunneridae</taxon>
        <taxon>Pentapetalae</taxon>
        <taxon>asterids</taxon>
        <taxon>lamiids</taxon>
        <taxon>Lamiales</taxon>
        <taxon>Plantaginaceae</taxon>
        <taxon>Cheloneae</taxon>
        <taxon>Penstemon</taxon>
    </lineage>
</organism>
<dbReference type="SUPFAM" id="SSF56784">
    <property type="entry name" value="HAD-like"/>
    <property type="match status" value="1"/>
</dbReference>
<reference evidence="9 10" key="1">
    <citation type="journal article" date="2023" name="bioRxiv">
        <title>Genome report: Whole genome sequence and annotation of Penstemon davidsonii.</title>
        <authorList>
            <person name="Ostevik K.L."/>
            <person name="Alabady M."/>
            <person name="Zhang M."/>
            <person name="Rausher M.D."/>
        </authorList>
    </citation>
    <scope>NUCLEOTIDE SEQUENCE [LARGE SCALE GENOMIC DNA]</scope>
    <source>
        <strain evidence="9">DNT005</strain>
        <tissue evidence="9">Whole leaf</tissue>
    </source>
</reference>
<dbReference type="SUPFAM" id="SSF53639">
    <property type="entry name" value="AraD/HMP-PK domain-like"/>
    <property type="match status" value="2"/>
</dbReference>
<evidence type="ECO:0000256" key="4">
    <source>
        <dbReference type="ARBA" id="ARBA00022833"/>
    </source>
</evidence>
<feature type="binding site" evidence="7">
    <location>
        <position position="130"/>
    </location>
    <ligand>
        <name>substrate</name>
    </ligand>
</feature>
<keyword evidence="6 7" id="KW-0456">Lyase</keyword>
<accession>A0ABR0DCF9</accession>
<dbReference type="EC" id="4.2.1.109" evidence="7"/>
<evidence type="ECO:0000256" key="1">
    <source>
        <dbReference type="ARBA" id="ARBA00022490"/>
    </source>
</evidence>
<evidence type="ECO:0000313" key="9">
    <source>
        <dbReference type="EMBL" id="KAK4486945.1"/>
    </source>
</evidence>
<comment type="function">
    <text evidence="7">Catalyzes the dehydration of methylthioribulose-1-phosphate (MTRu-1-P) into 2,3-diketo-5-methylthiopentyl-1-phosphate (DK-MTP-1-P).</text>
</comment>
<dbReference type="InterPro" id="IPR036412">
    <property type="entry name" value="HAD-like_sf"/>
</dbReference>
<sequence length="533" mass="59692">MEIGKRSSNPYVPKHLRRKCTPIESPITSSKAANAYAETYGVYDTKALVSELCKQFYGLGWVLGTGGSVSVKVFDDKEPKSDQLIVMSPSGVQKERMMPEDMYVLSSDGVVLSTPRSKSYPYNSPKCSECTPLFLQAYKIRNAGAVIHSHGIESCLVTMLRPLMKEFRIKHMEMIKGIEGHGYHDELVIPIIENTAKEGELIDSFTEAIRSYPKSTAVLVRNHGVYIWGETWISAKTQAECYHYLFDAAVKLHQLGLDWPSTPGNDTICSVNTVRGLSLNLLRGVRSCIFIGIDITHVSYLSDALCSLAIHKLVSMFRSQRYTLQLRLFDDVPKALQMWHASGIKVYIFSGYCRKVQQFLFHHTNFGDLRKYLSGFFEGNAKDRRSFKEIFLTVGVDNPADILYVTDNLEEANDAEAAGTGGSVSIKVHDFTKSNSDQLIVMSPSGVQKERMVPEDMYVLSSNGVVLLTPLPKPYPYKFPKCSECTPLFLQAYKIRKAGAVIYSHGIEACLVTTIRPLMKEFRVILSSINVYA</sequence>
<evidence type="ECO:0000256" key="5">
    <source>
        <dbReference type="ARBA" id="ARBA00023167"/>
    </source>
</evidence>
<evidence type="ECO:0000259" key="8">
    <source>
        <dbReference type="SMART" id="SM01007"/>
    </source>
</evidence>
<evidence type="ECO:0000313" key="10">
    <source>
        <dbReference type="Proteomes" id="UP001291926"/>
    </source>
</evidence>
<dbReference type="InterPro" id="IPR001303">
    <property type="entry name" value="Aldolase_II/adducin_N"/>
</dbReference>
<gene>
    <name evidence="9" type="ORF">RD792_006260</name>
</gene>
<comment type="subcellular location">
    <subcellularLocation>
        <location evidence="7">Cytoplasm</location>
    </subcellularLocation>
</comment>
<dbReference type="Pfam" id="PF00596">
    <property type="entry name" value="Aldolase_II"/>
    <property type="match status" value="2"/>
</dbReference>
<keyword evidence="10" id="KW-1185">Reference proteome</keyword>
<comment type="pathway">
    <text evidence="7">Amino-acid biosynthesis; L-methionine biosynthesis via salvage pathway; L-methionine from S-methyl-5-thio-alpha-D-ribose 1-phosphate: step 2/6.</text>
</comment>
<comment type="catalytic activity">
    <reaction evidence="7">
        <text>5-(methylsulfanyl)-D-ribulose 1-phosphate = 5-methylsulfanyl-2,3-dioxopentyl phosphate + H2O</text>
        <dbReference type="Rhea" id="RHEA:15549"/>
        <dbReference type="ChEBI" id="CHEBI:15377"/>
        <dbReference type="ChEBI" id="CHEBI:58548"/>
        <dbReference type="ChEBI" id="CHEBI:58828"/>
        <dbReference type="EC" id="4.2.1.109"/>
    </reaction>
</comment>
<name>A0ABR0DCF9_9LAMI</name>
<dbReference type="InterPro" id="IPR027514">
    <property type="entry name" value="Salvage_MtnB_euk"/>
</dbReference>
<comment type="similarity">
    <text evidence="7">Belongs to the aldolase class II family. MtnB subfamily.</text>
</comment>
<dbReference type="PANTHER" id="PTHR10640">
    <property type="entry name" value="METHYLTHIORIBULOSE-1-PHOSPHATE DEHYDRATASE"/>
    <property type="match status" value="1"/>
</dbReference>
<comment type="caution">
    <text evidence="9">The sequence shown here is derived from an EMBL/GenBank/DDBJ whole genome shotgun (WGS) entry which is preliminary data.</text>
</comment>
<keyword evidence="1 7" id="KW-0963">Cytoplasm</keyword>
<keyword evidence="3 7" id="KW-0479">Metal-binding</keyword>
<feature type="binding site" evidence="7">
    <location>
        <position position="150"/>
    </location>
    <ligand>
        <name>Zn(2+)</name>
        <dbReference type="ChEBI" id="CHEBI:29105"/>
    </ligand>
</feature>
<dbReference type="Gene3D" id="3.40.50.1000">
    <property type="entry name" value="HAD superfamily/HAD-like"/>
    <property type="match status" value="1"/>
</dbReference>
<evidence type="ECO:0000256" key="6">
    <source>
        <dbReference type="ARBA" id="ARBA00023239"/>
    </source>
</evidence>
<keyword evidence="4 7" id="KW-0862">Zinc</keyword>
<protein>
    <recommendedName>
        <fullName evidence="7">Probable methylthioribulose-1-phosphate dehydratase</fullName>
        <shortName evidence="7">MTRu-1-P dehydratase</shortName>
        <ecNumber evidence="7">4.2.1.109</ecNumber>
    </recommendedName>
</protein>
<proteinExistence type="inferred from homology"/>
<dbReference type="EMBL" id="JAYDYQ010002152">
    <property type="protein sequence ID" value="KAK4486945.1"/>
    <property type="molecule type" value="Genomic_DNA"/>
</dbReference>
<dbReference type="Gene3D" id="3.40.225.10">
    <property type="entry name" value="Class II aldolase/adducin N-terminal domain"/>
    <property type="match status" value="1"/>
</dbReference>
<dbReference type="InterPro" id="IPR036409">
    <property type="entry name" value="Aldolase_II/adducin_N_sf"/>
</dbReference>
<feature type="binding site" evidence="7">
    <location>
        <position position="148"/>
    </location>
    <ligand>
        <name>Zn(2+)</name>
        <dbReference type="ChEBI" id="CHEBI:29105"/>
    </ligand>
</feature>
<feature type="domain" description="Class II aldolase/adducin N-terminal" evidence="8">
    <location>
        <begin position="47"/>
        <end position="250"/>
    </location>
</feature>
<dbReference type="SMART" id="SM01007">
    <property type="entry name" value="Aldolase_II"/>
    <property type="match status" value="1"/>
</dbReference>
<comment type="cofactor">
    <cofactor evidence="7">
        <name>Zn(2+)</name>
        <dbReference type="ChEBI" id="CHEBI:29105"/>
    </cofactor>
    <text evidence="7">Binds 1 zinc ion per subunit.</text>
</comment>
<feature type="binding site" evidence="7">
    <location>
        <position position="223"/>
    </location>
    <ligand>
        <name>Zn(2+)</name>
        <dbReference type="ChEBI" id="CHEBI:29105"/>
    </ligand>
</feature>
<evidence type="ECO:0000256" key="7">
    <source>
        <dbReference type="HAMAP-Rule" id="MF_03116"/>
    </source>
</evidence>
<feature type="active site" description="Proton donor/acceptor" evidence="7">
    <location>
        <position position="173"/>
    </location>
</feature>
<dbReference type="HAMAP" id="MF_03116">
    <property type="entry name" value="Salvage_MtnB_euk"/>
    <property type="match status" value="1"/>
</dbReference>
<evidence type="ECO:0000256" key="3">
    <source>
        <dbReference type="ARBA" id="ARBA00022723"/>
    </source>
</evidence>
<keyword evidence="5 7" id="KW-0486">Methionine biosynthesis</keyword>
<dbReference type="NCBIfam" id="TIGR03328">
    <property type="entry name" value="salvage_mtnB"/>
    <property type="match status" value="1"/>
</dbReference>
<dbReference type="InterPro" id="IPR023214">
    <property type="entry name" value="HAD_sf"/>
</dbReference>
<dbReference type="PANTHER" id="PTHR10640:SF7">
    <property type="entry name" value="METHYLTHIORIBULOSE-1-PHOSPHATE DEHYDRATASE"/>
    <property type="match status" value="1"/>
</dbReference>
<keyword evidence="2 7" id="KW-0028">Amino-acid biosynthesis</keyword>
<dbReference type="Proteomes" id="UP001291926">
    <property type="component" value="Unassembled WGS sequence"/>
</dbReference>
<dbReference type="InterPro" id="IPR017714">
    <property type="entry name" value="MethylthioRu-1-P_deHdtase_MtnB"/>
</dbReference>
<evidence type="ECO:0000256" key="2">
    <source>
        <dbReference type="ARBA" id="ARBA00022605"/>
    </source>
</evidence>